<organism evidence="2 3">
    <name type="scientific">Candidatus Desulfacyla euxinica</name>
    <dbReference type="NCBI Taxonomy" id="2841693"/>
    <lineage>
        <taxon>Bacteria</taxon>
        <taxon>Deltaproteobacteria</taxon>
        <taxon>Candidatus Desulfacyla</taxon>
    </lineage>
</organism>
<keyword evidence="1" id="KW-0472">Membrane</keyword>
<evidence type="ECO:0000256" key="1">
    <source>
        <dbReference type="SAM" id="Phobius"/>
    </source>
</evidence>
<keyword evidence="1" id="KW-1133">Transmembrane helix</keyword>
<evidence type="ECO:0000313" key="3">
    <source>
        <dbReference type="Proteomes" id="UP000650524"/>
    </source>
</evidence>
<feature type="transmembrane region" description="Helical" evidence="1">
    <location>
        <begin position="7"/>
        <end position="27"/>
    </location>
</feature>
<accession>A0A8J6N3M7</accession>
<sequence>MKFKKQFFYVPIIFMAFCLMTGCLGSYGTLRVASGKWGATIKEIEDNWQDYDIYYAGLSYKSPSAIMFDPKQDGKRLIGVKWMPVTERSVVLTIVEWLGADPNYPPTLFAILGPKDEFFGYMYTSAIQDVVIKEIEPGTLKIDNIPLPPFDYGPGGGGGRGG</sequence>
<reference evidence="2 3" key="1">
    <citation type="submission" date="2020-08" db="EMBL/GenBank/DDBJ databases">
        <title>Bridging the membrane lipid divide: bacteria of the FCB group superphylum have the potential to synthesize archaeal ether lipids.</title>
        <authorList>
            <person name="Villanueva L."/>
            <person name="Von Meijenfeldt F.A.B."/>
            <person name="Westbye A.B."/>
            <person name="Yadav S."/>
            <person name="Hopmans E.C."/>
            <person name="Dutilh B.E."/>
            <person name="Sinninghe Damste J.S."/>
        </authorList>
    </citation>
    <scope>NUCLEOTIDE SEQUENCE [LARGE SCALE GENOMIC DNA]</scope>
    <source>
        <strain evidence="2">NIOZ-UU27</strain>
    </source>
</reference>
<name>A0A8J6N3M7_9DELT</name>
<evidence type="ECO:0000313" key="2">
    <source>
        <dbReference type="EMBL" id="MBC8179358.1"/>
    </source>
</evidence>
<comment type="caution">
    <text evidence="2">The sequence shown here is derived from an EMBL/GenBank/DDBJ whole genome shotgun (WGS) entry which is preliminary data.</text>
</comment>
<proteinExistence type="predicted"/>
<dbReference type="AlphaFoldDB" id="A0A8J6N3M7"/>
<dbReference type="EMBL" id="JACNJD010000378">
    <property type="protein sequence ID" value="MBC8179358.1"/>
    <property type="molecule type" value="Genomic_DNA"/>
</dbReference>
<gene>
    <name evidence="2" type="ORF">H8E19_18290</name>
</gene>
<dbReference type="Proteomes" id="UP000650524">
    <property type="component" value="Unassembled WGS sequence"/>
</dbReference>
<protein>
    <submittedName>
        <fullName evidence="2">Uncharacterized protein</fullName>
    </submittedName>
</protein>
<keyword evidence="1" id="KW-0812">Transmembrane</keyword>
<dbReference type="PROSITE" id="PS51257">
    <property type="entry name" value="PROKAR_LIPOPROTEIN"/>
    <property type="match status" value="1"/>
</dbReference>